<feature type="non-terminal residue" evidence="2">
    <location>
        <position position="145"/>
    </location>
</feature>
<dbReference type="NCBIfam" id="TIGR02464">
    <property type="entry name" value="ribofla_fusion"/>
    <property type="match status" value="1"/>
</dbReference>
<reference evidence="2" key="2">
    <citation type="journal article" date="2020" name="Nat. Commun.">
        <title>Large-scale genome sequencing of mycorrhizal fungi provides insights into the early evolution of symbiotic traits.</title>
        <authorList>
            <person name="Miyauchi S."/>
            <person name="Kiss E."/>
            <person name="Kuo A."/>
            <person name="Drula E."/>
            <person name="Kohler A."/>
            <person name="Sanchez-Garcia M."/>
            <person name="Morin E."/>
            <person name="Andreopoulos B."/>
            <person name="Barry K.W."/>
            <person name="Bonito G."/>
            <person name="Buee M."/>
            <person name="Carver A."/>
            <person name="Chen C."/>
            <person name="Cichocki N."/>
            <person name="Clum A."/>
            <person name="Culley D."/>
            <person name="Crous P.W."/>
            <person name="Fauchery L."/>
            <person name="Girlanda M."/>
            <person name="Hayes R.D."/>
            <person name="Keri Z."/>
            <person name="LaButti K."/>
            <person name="Lipzen A."/>
            <person name="Lombard V."/>
            <person name="Magnuson J."/>
            <person name="Maillard F."/>
            <person name="Murat C."/>
            <person name="Nolan M."/>
            <person name="Ohm R.A."/>
            <person name="Pangilinan J."/>
            <person name="Pereira M.F."/>
            <person name="Perotto S."/>
            <person name="Peter M."/>
            <person name="Pfister S."/>
            <person name="Riley R."/>
            <person name="Sitrit Y."/>
            <person name="Stielow J.B."/>
            <person name="Szollosi G."/>
            <person name="Zifcakova L."/>
            <person name="Stursova M."/>
            <person name="Spatafora J.W."/>
            <person name="Tedersoo L."/>
            <person name="Vaario L.M."/>
            <person name="Yamada A."/>
            <person name="Yan M."/>
            <person name="Wang P."/>
            <person name="Xu J."/>
            <person name="Bruns T."/>
            <person name="Baldrian P."/>
            <person name="Vilgalys R."/>
            <person name="Dunand C."/>
            <person name="Henrissat B."/>
            <person name="Grigoriev I.V."/>
            <person name="Hibbett D."/>
            <person name="Nagy L.G."/>
            <person name="Martin F.M."/>
        </authorList>
    </citation>
    <scope>NUCLEOTIDE SEQUENCE</scope>
    <source>
        <strain evidence="2">BED1</strain>
    </source>
</reference>
<comment type="caution">
    <text evidence="2">The sequence shown here is derived from an EMBL/GenBank/DDBJ whole genome shotgun (WGS) entry which is preliminary data.</text>
</comment>
<gene>
    <name evidence="2" type="ORF">L210DRAFT_3369831</name>
</gene>
<sequence>RILFYHVRDPYYGFTNFSPDVVEYRGKQYPTSEHLFQSLKFLDHRPELAEHIRTCSPRPRVVFDETHRFNPEVRPDWLRVRVDMMDLVLWHKFTQNDHLKQELLSTGEAELVEDSDKDAFWGVGPDGKGENQLGKALQRLRAKLR</sequence>
<dbReference type="Gene3D" id="1.10.357.40">
    <property type="entry name" value="YbiA-like"/>
    <property type="match status" value="1"/>
</dbReference>
<name>A0AAD4C6R1_BOLED</name>
<feature type="non-terminal residue" evidence="2">
    <location>
        <position position="1"/>
    </location>
</feature>
<dbReference type="CDD" id="cd15457">
    <property type="entry name" value="NADAR"/>
    <property type="match status" value="1"/>
</dbReference>
<organism evidence="2 3">
    <name type="scientific">Boletus edulis BED1</name>
    <dbReference type="NCBI Taxonomy" id="1328754"/>
    <lineage>
        <taxon>Eukaryota</taxon>
        <taxon>Fungi</taxon>
        <taxon>Dikarya</taxon>
        <taxon>Basidiomycota</taxon>
        <taxon>Agaricomycotina</taxon>
        <taxon>Agaricomycetes</taxon>
        <taxon>Agaricomycetidae</taxon>
        <taxon>Boletales</taxon>
        <taxon>Boletineae</taxon>
        <taxon>Boletaceae</taxon>
        <taxon>Boletoideae</taxon>
        <taxon>Boletus</taxon>
    </lineage>
</organism>
<dbReference type="Pfam" id="PF08719">
    <property type="entry name" value="NADAR"/>
    <property type="match status" value="1"/>
</dbReference>
<dbReference type="EMBL" id="WHUW01000003">
    <property type="protein sequence ID" value="KAF8449240.1"/>
    <property type="molecule type" value="Genomic_DNA"/>
</dbReference>
<dbReference type="InterPro" id="IPR037238">
    <property type="entry name" value="YbiA-like_sf"/>
</dbReference>
<dbReference type="AlphaFoldDB" id="A0AAD4C6R1"/>
<proteinExistence type="predicted"/>
<evidence type="ECO:0000313" key="3">
    <source>
        <dbReference type="Proteomes" id="UP001194468"/>
    </source>
</evidence>
<dbReference type="SUPFAM" id="SSF143990">
    <property type="entry name" value="YbiA-like"/>
    <property type="match status" value="1"/>
</dbReference>
<evidence type="ECO:0000313" key="2">
    <source>
        <dbReference type="EMBL" id="KAF8449240.1"/>
    </source>
</evidence>
<reference evidence="2" key="1">
    <citation type="submission" date="2019-10" db="EMBL/GenBank/DDBJ databases">
        <authorList>
            <consortium name="DOE Joint Genome Institute"/>
            <person name="Kuo A."/>
            <person name="Miyauchi S."/>
            <person name="Kiss E."/>
            <person name="Drula E."/>
            <person name="Kohler A."/>
            <person name="Sanchez-Garcia M."/>
            <person name="Andreopoulos B."/>
            <person name="Barry K.W."/>
            <person name="Bonito G."/>
            <person name="Buee M."/>
            <person name="Carver A."/>
            <person name="Chen C."/>
            <person name="Cichocki N."/>
            <person name="Clum A."/>
            <person name="Culley D."/>
            <person name="Crous P.W."/>
            <person name="Fauchery L."/>
            <person name="Girlanda M."/>
            <person name="Hayes R."/>
            <person name="Keri Z."/>
            <person name="LaButti K."/>
            <person name="Lipzen A."/>
            <person name="Lombard V."/>
            <person name="Magnuson J."/>
            <person name="Maillard F."/>
            <person name="Morin E."/>
            <person name="Murat C."/>
            <person name="Nolan M."/>
            <person name="Ohm R."/>
            <person name="Pangilinan J."/>
            <person name="Pereira M."/>
            <person name="Perotto S."/>
            <person name="Peter M."/>
            <person name="Riley R."/>
            <person name="Sitrit Y."/>
            <person name="Stielow B."/>
            <person name="Szollosi G."/>
            <person name="Zifcakova L."/>
            <person name="Stursova M."/>
            <person name="Spatafora J.W."/>
            <person name="Tedersoo L."/>
            <person name="Vaario L.-M."/>
            <person name="Yamada A."/>
            <person name="Yan M."/>
            <person name="Wang P."/>
            <person name="Xu J."/>
            <person name="Bruns T."/>
            <person name="Baldrian P."/>
            <person name="Vilgalys R."/>
            <person name="Henrissat B."/>
            <person name="Grigoriev I.V."/>
            <person name="Hibbett D."/>
            <person name="Nagy L.G."/>
            <person name="Martin F.M."/>
        </authorList>
    </citation>
    <scope>NUCLEOTIDE SEQUENCE</scope>
    <source>
        <strain evidence="2">BED1</strain>
    </source>
</reference>
<keyword evidence="3" id="KW-1185">Reference proteome</keyword>
<dbReference type="InterPro" id="IPR012816">
    <property type="entry name" value="NADAR"/>
</dbReference>
<dbReference type="Proteomes" id="UP001194468">
    <property type="component" value="Unassembled WGS sequence"/>
</dbReference>
<feature type="domain" description="NADAR" evidence="1">
    <location>
        <begin position="4"/>
        <end position="145"/>
    </location>
</feature>
<evidence type="ECO:0000259" key="1">
    <source>
        <dbReference type="Pfam" id="PF08719"/>
    </source>
</evidence>
<protein>
    <recommendedName>
        <fullName evidence="1">NADAR domain-containing protein</fullName>
    </recommendedName>
</protein>
<accession>A0AAD4C6R1</accession>